<keyword evidence="11" id="KW-0282">Flagellum</keyword>
<evidence type="ECO:0000256" key="3">
    <source>
        <dbReference type="ARBA" id="ARBA00009677"/>
    </source>
</evidence>
<proteinExistence type="inferred from homology"/>
<dbReference type="InterPro" id="IPR010930">
    <property type="entry name" value="Flg_bb/hook_C_dom"/>
</dbReference>
<dbReference type="Pfam" id="PF06429">
    <property type="entry name" value="Flg_bbr_C"/>
    <property type="match status" value="1"/>
</dbReference>
<dbReference type="GO" id="GO:0044780">
    <property type="term" value="P:bacterial-type flagellum assembly"/>
    <property type="evidence" value="ECO:0007669"/>
    <property type="project" value="InterPro"/>
</dbReference>
<evidence type="ECO:0000313" key="12">
    <source>
        <dbReference type="Proteomes" id="UP000267448"/>
    </source>
</evidence>
<dbReference type="PRINTS" id="PR01005">
    <property type="entry name" value="FLGHOOKAP1"/>
</dbReference>
<name>A0A3S0IM62_9GAMM</name>
<dbReference type="InterPro" id="IPR053927">
    <property type="entry name" value="FlgK_helical"/>
</dbReference>
<feature type="domain" description="Flagellar basal-body/hook protein C-terminal" evidence="9">
    <location>
        <begin position="415"/>
        <end position="455"/>
    </location>
</feature>
<dbReference type="NCBIfam" id="TIGR02492">
    <property type="entry name" value="flgK_ends"/>
    <property type="match status" value="1"/>
</dbReference>
<keyword evidence="6 7" id="KW-0975">Bacterial flagellum</keyword>
<comment type="caution">
    <text evidence="11">The sequence shown here is derived from an EMBL/GenBank/DDBJ whole genome shotgun (WGS) entry which is preliminary data.</text>
</comment>
<dbReference type="SUPFAM" id="SSF64518">
    <property type="entry name" value="Phase 1 flagellin"/>
    <property type="match status" value="1"/>
</dbReference>
<evidence type="ECO:0000259" key="8">
    <source>
        <dbReference type="Pfam" id="PF00460"/>
    </source>
</evidence>
<feature type="domain" description="Flagellar hook-associated protein FlgK helical" evidence="10">
    <location>
        <begin position="89"/>
        <end position="320"/>
    </location>
</feature>
<dbReference type="GO" id="GO:0009424">
    <property type="term" value="C:bacterial-type flagellum hook"/>
    <property type="evidence" value="ECO:0007669"/>
    <property type="project" value="UniProtKB-UniRule"/>
</dbReference>
<dbReference type="Pfam" id="PF22638">
    <property type="entry name" value="FlgK_D1"/>
    <property type="match status" value="1"/>
</dbReference>
<dbReference type="PANTHER" id="PTHR30033:SF1">
    <property type="entry name" value="FLAGELLAR HOOK-ASSOCIATED PROTEIN 1"/>
    <property type="match status" value="1"/>
</dbReference>
<accession>A0A3S0IM62</accession>
<dbReference type="OrthoDB" id="9802553at2"/>
<dbReference type="GO" id="GO:0005198">
    <property type="term" value="F:structural molecule activity"/>
    <property type="evidence" value="ECO:0007669"/>
    <property type="project" value="UniProtKB-UniRule"/>
</dbReference>
<evidence type="ECO:0000259" key="10">
    <source>
        <dbReference type="Pfam" id="PF22638"/>
    </source>
</evidence>
<dbReference type="InterPro" id="IPR002371">
    <property type="entry name" value="FlgK"/>
</dbReference>
<reference evidence="11 12" key="1">
    <citation type="submission" date="2018-12" db="EMBL/GenBank/DDBJ databases">
        <authorList>
            <person name="Yu L."/>
        </authorList>
    </citation>
    <scope>NUCLEOTIDE SEQUENCE [LARGE SCALE GENOMIC DNA]</scope>
    <source>
        <strain evidence="11 12">HAW-EB2</strain>
    </source>
</reference>
<evidence type="ECO:0000256" key="1">
    <source>
        <dbReference type="ARBA" id="ARBA00004365"/>
    </source>
</evidence>
<protein>
    <recommendedName>
        <fullName evidence="4 7">Flagellar hook-associated protein 1</fullName>
        <shortName evidence="7">HAP1</shortName>
    </recommendedName>
</protein>
<keyword evidence="12" id="KW-1185">Reference proteome</keyword>
<dbReference type="PANTHER" id="PTHR30033">
    <property type="entry name" value="FLAGELLAR HOOK-ASSOCIATED PROTEIN 1"/>
    <property type="match status" value="1"/>
</dbReference>
<dbReference type="InterPro" id="IPR001444">
    <property type="entry name" value="Flag_bb_rod_N"/>
</dbReference>
<evidence type="ECO:0000259" key="9">
    <source>
        <dbReference type="Pfam" id="PF06429"/>
    </source>
</evidence>
<organism evidence="11 12">
    <name type="scientific">Shewanella canadensis</name>
    <dbReference type="NCBI Taxonomy" id="271096"/>
    <lineage>
        <taxon>Bacteria</taxon>
        <taxon>Pseudomonadati</taxon>
        <taxon>Pseudomonadota</taxon>
        <taxon>Gammaproteobacteria</taxon>
        <taxon>Alteromonadales</taxon>
        <taxon>Shewanellaceae</taxon>
        <taxon>Shewanella</taxon>
    </lineage>
</organism>
<evidence type="ECO:0000256" key="6">
    <source>
        <dbReference type="ARBA" id="ARBA00023143"/>
    </source>
</evidence>
<keyword evidence="11" id="KW-0969">Cilium</keyword>
<sequence length="457" mass="48047">MSMLNIGMSGLNASMAALNTTSNNVANAMVPGYSRQQVMMSSVGSGTYGGGAGVMVDGVRRISDQYEVAQLWNTTSDVGFSKVQASYYGQVEQIFGSDGNNISQGLDLLFASLNSAMEQPNEIAYRQGVLNEARALTHRFNSISEGVNAQLTQIEGQLGASVKEVNAQLQTIANFNAEIQASGNNGNVPSSLLDARDAAVDDLAAIVDINVVEDSNGMLNISLAQGQPLLAGTTASTLSVSPDPNNPGMSKISIQFGQSSFPVDESAGGSLGALLDYRDNSLMDSIAFIDELAMTIADEFNAVLAGGTDLNGNTPTQDLFTYDPNNPAGSLKMTSGFTAEMLAFGQDGTPGDNSNLKELVELANKSFTFNSIGADTTLGDAFASKIGELGSASRQAQMNADTNVKLQMEAQSQWASTSGVNMDEEAVNLIIYQQSYQANAKVISTADQLFQTILNSI</sequence>
<evidence type="ECO:0000256" key="7">
    <source>
        <dbReference type="RuleBase" id="RU362065"/>
    </source>
</evidence>
<feature type="domain" description="Flagellar basal body rod protein N-terminal" evidence="8">
    <location>
        <begin position="4"/>
        <end position="33"/>
    </location>
</feature>
<dbReference type="GO" id="GO:0005576">
    <property type="term" value="C:extracellular region"/>
    <property type="evidence" value="ECO:0007669"/>
    <property type="project" value="UniProtKB-SubCell"/>
</dbReference>
<gene>
    <name evidence="7 11" type="primary">flgK</name>
    <name evidence="11" type="ORF">EKG38_15210</name>
</gene>
<evidence type="ECO:0000256" key="2">
    <source>
        <dbReference type="ARBA" id="ARBA00004613"/>
    </source>
</evidence>
<evidence type="ECO:0000256" key="5">
    <source>
        <dbReference type="ARBA" id="ARBA00022525"/>
    </source>
</evidence>
<dbReference type="EMBL" id="RXNU01000007">
    <property type="protein sequence ID" value="RTR38305.1"/>
    <property type="molecule type" value="Genomic_DNA"/>
</dbReference>
<comment type="subcellular location">
    <subcellularLocation>
        <location evidence="1 7">Bacterial flagellum</location>
    </subcellularLocation>
    <subcellularLocation>
        <location evidence="2 7">Secreted</location>
    </subcellularLocation>
</comment>
<keyword evidence="11" id="KW-0966">Cell projection</keyword>
<comment type="similarity">
    <text evidence="3 7">Belongs to the flagella basal body rod proteins family.</text>
</comment>
<evidence type="ECO:0000313" key="11">
    <source>
        <dbReference type="EMBL" id="RTR38305.1"/>
    </source>
</evidence>
<dbReference type="Proteomes" id="UP000267448">
    <property type="component" value="Unassembled WGS sequence"/>
</dbReference>
<keyword evidence="5 7" id="KW-0964">Secreted</keyword>
<dbReference type="RefSeq" id="WP_126521079.1">
    <property type="nucleotide sequence ID" value="NZ_RXNU01000007.1"/>
</dbReference>
<dbReference type="Pfam" id="PF00460">
    <property type="entry name" value="Flg_bb_rod"/>
    <property type="match status" value="1"/>
</dbReference>
<evidence type="ECO:0000256" key="4">
    <source>
        <dbReference type="ARBA" id="ARBA00016244"/>
    </source>
</evidence>
<dbReference type="AlphaFoldDB" id="A0A3S0IM62"/>